<dbReference type="EMBL" id="JABSTR010000006">
    <property type="protein sequence ID" value="KAH9374427.1"/>
    <property type="molecule type" value="Genomic_DNA"/>
</dbReference>
<accession>A0A9J6GH02</accession>
<keyword evidence="2" id="KW-1185">Reference proteome</keyword>
<dbReference type="Proteomes" id="UP000821853">
    <property type="component" value="Chromosome 4"/>
</dbReference>
<gene>
    <name evidence="1" type="ORF">HPB48_021002</name>
</gene>
<reference evidence="1 2" key="1">
    <citation type="journal article" date="2020" name="Cell">
        <title>Large-Scale Comparative Analyses of Tick Genomes Elucidate Their Genetic Diversity and Vector Capacities.</title>
        <authorList>
            <consortium name="Tick Genome and Microbiome Consortium (TIGMIC)"/>
            <person name="Jia N."/>
            <person name="Wang J."/>
            <person name="Shi W."/>
            <person name="Du L."/>
            <person name="Sun Y."/>
            <person name="Zhan W."/>
            <person name="Jiang J.F."/>
            <person name="Wang Q."/>
            <person name="Zhang B."/>
            <person name="Ji P."/>
            <person name="Bell-Sakyi L."/>
            <person name="Cui X.M."/>
            <person name="Yuan T.T."/>
            <person name="Jiang B.G."/>
            <person name="Yang W.F."/>
            <person name="Lam T.T."/>
            <person name="Chang Q.C."/>
            <person name="Ding S.J."/>
            <person name="Wang X.J."/>
            <person name="Zhu J.G."/>
            <person name="Ruan X.D."/>
            <person name="Zhao L."/>
            <person name="Wei J.T."/>
            <person name="Ye R.Z."/>
            <person name="Que T.C."/>
            <person name="Du C.H."/>
            <person name="Zhou Y.H."/>
            <person name="Cheng J.X."/>
            <person name="Dai P.F."/>
            <person name="Guo W.B."/>
            <person name="Han X.H."/>
            <person name="Huang E.J."/>
            <person name="Li L.F."/>
            <person name="Wei W."/>
            <person name="Gao Y.C."/>
            <person name="Liu J.Z."/>
            <person name="Shao H.Z."/>
            <person name="Wang X."/>
            <person name="Wang C.C."/>
            <person name="Yang T.C."/>
            <person name="Huo Q.B."/>
            <person name="Li W."/>
            <person name="Chen H.Y."/>
            <person name="Chen S.E."/>
            <person name="Zhou L.G."/>
            <person name="Ni X.B."/>
            <person name="Tian J.H."/>
            <person name="Sheng Y."/>
            <person name="Liu T."/>
            <person name="Pan Y.S."/>
            <person name="Xia L.Y."/>
            <person name="Li J."/>
            <person name="Zhao F."/>
            <person name="Cao W.C."/>
        </authorList>
    </citation>
    <scope>NUCLEOTIDE SEQUENCE [LARGE SCALE GENOMIC DNA]</scope>
    <source>
        <strain evidence="1">HaeL-2018</strain>
    </source>
</reference>
<organism evidence="1 2">
    <name type="scientific">Haemaphysalis longicornis</name>
    <name type="common">Bush tick</name>
    <dbReference type="NCBI Taxonomy" id="44386"/>
    <lineage>
        <taxon>Eukaryota</taxon>
        <taxon>Metazoa</taxon>
        <taxon>Ecdysozoa</taxon>
        <taxon>Arthropoda</taxon>
        <taxon>Chelicerata</taxon>
        <taxon>Arachnida</taxon>
        <taxon>Acari</taxon>
        <taxon>Parasitiformes</taxon>
        <taxon>Ixodida</taxon>
        <taxon>Ixodoidea</taxon>
        <taxon>Ixodidae</taxon>
        <taxon>Haemaphysalinae</taxon>
        <taxon>Haemaphysalis</taxon>
    </lineage>
</organism>
<sequence length="60" mass="6641">MPEGPPRMKAASFVAVRQLYTSEKTSLVQADYRLNAKAVNPTSLERAECKLVLDVVNSFV</sequence>
<comment type="caution">
    <text evidence="1">The sequence shown here is derived from an EMBL/GenBank/DDBJ whole genome shotgun (WGS) entry which is preliminary data.</text>
</comment>
<dbReference type="VEuPathDB" id="VectorBase:HLOH_057798"/>
<protein>
    <submittedName>
        <fullName evidence="1">Uncharacterized protein</fullName>
    </submittedName>
</protein>
<dbReference type="AlphaFoldDB" id="A0A9J6GH02"/>
<proteinExistence type="predicted"/>
<evidence type="ECO:0000313" key="2">
    <source>
        <dbReference type="Proteomes" id="UP000821853"/>
    </source>
</evidence>
<evidence type="ECO:0000313" key="1">
    <source>
        <dbReference type="EMBL" id="KAH9374427.1"/>
    </source>
</evidence>
<name>A0A9J6GH02_HAELO</name>